<dbReference type="InterPro" id="IPR011643">
    <property type="entry name" value="HCR1"/>
</dbReference>
<feature type="compositionally biased region" description="Acidic residues" evidence="1">
    <location>
        <begin position="605"/>
        <end position="649"/>
    </location>
</feature>
<feature type="region of interest" description="Disordered" evidence="1">
    <location>
        <begin position="550"/>
        <end position="664"/>
    </location>
</feature>
<evidence type="ECO:0000256" key="1">
    <source>
        <dbReference type="SAM" id="MobiDB-lite"/>
    </source>
</evidence>
<dbReference type="EMBL" id="CAKOGP040000191">
    <property type="protein sequence ID" value="CAJ1931936.1"/>
    <property type="molecule type" value="Genomic_DNA"/>
</dbReference>
<keyword evidence="2" id="KW-1133">Transmembrane helix</keyword>
<keyword evidence="3" id="KW-0732">Signal</keyword>
<keyword evidence="2" id="KW-0812">Transmembrane</keyword>
<sequence>MKSPLLGLLLIPVCTGHSNHGEGTTMINNDKKSTRRRRNLVESIRTYIPRSEVADAAAVDLDVHAIKNELGKLDDEGWTNAMAIYHQGAFSKPIATVTLIKPLQDSISSGKTVVGIAMDGSEIVGETIGNVGVNETIIRIVYDNDITETGHTHCSVGGNPSPIVDGCLQFEGNITIDDDQSFQYTYNVSESNHNDHTLLELSTHAKSRMWSCSHCPFRTFSKYYNYFGEFDYADRIIQDAFRGQEMELDNGNMDLGYYSKYGLKEFISKAISYLSIWMYTIRQLEQAVADCEKGEFLQAVHFWDEAVAMYTGSRGMNEGDNSSNNGDLMLHQADLRCQEFNTCGASSDSRTGQSYVNLQVFAHFADGQYSLLHNRCEQAAQNKQEIIRLMTIPLVQATLRYAHIIAHETYFNEKHGSQASLYALSILPLVHDCSPPDAAVLYQELKSKNTADVNFGAVQQALENTYSCLNIQCSEIGGIWDETIGDYKYDAYPCGAAAQGTAGNFLDAVLAQGTAGNFLDAVLGGAIGGLVFLTALGVWTWRRNKLLKKEDGEYSSSTSTSNYWQDDAGDGKEGGFRDEPKYVDTPKMETSQKLQDVLTHSVVGDQEEEHEDENSTNWQDEEEVDFGEESESESSSEEDNDEEFPEDEATYSGNHKRSSNSYEV</sequence>
<reference evidence="4" key="1">
    <citation type="submission" date="2023-08" db="EMBL/GenBank/DDBJ databases">
        <authorList>
            <person name="Audoor S."/>
            <person name="Bilcke G."/>
        </authorList>
    </citation>
    <scope>NUCLEOTIDE SEQUENCE</scope>
</reference>
<dbReference type="AlphaFoldDB" id="A0AAD2CJV4"/>
<feature type="transmembrane region" description="Helical" evidence="2">
    <location>
        <begin position="521"/>
        <end position="541"/>
    </location>
</feature>
<keyword evidence="5" id="KW-1185">Reference proteome</keyword>
<feature type="compositionally biased region" description="Basic and acidic residues" evidence="1">
    <location>
        <begin position="569"/>
        <end position="587"/>
    </location>
</feature>
<evidence type="ECO:0000313" key="4">
    <source>
        <dbReference type="EMBL" id="CAJ1931936.1"/>
    </source>
</evidence>
<evidence type="ECO:0000256" key="2">
    <source>
        <dbReference type="SAM" id="Phobius"/>
    </source>
</evidence>
<evidence type="ECO:0000313" key="5">
    <source>
        <dbReference type="Proteomes" id="UP001295423"/>
    </source>
</evidence>
<dbReference type="Pfam" id="PF07692">
    <property type="entry name" value="Fea1"/>
    <property type="match status" value="1"/>
</dbReference>
<protein>
    <submittedName>
        <fullName evidence="4">Uncharacterized protein</fullName>
    </submittedName>
</protein>
<dbReference type="Proteomes" id="UP001295423">
    <property type="component" value="Unassembled WGS sequence"/>
</dbReference>
<feature type="chain" id="PRO_5041943557" evidence="3">
    <location>
        <begin position="17"/>
        <end position="664"/>
    </location>
</feature>
<keyword evidence="2" id="KW-0472">Membrane</keyword>
<feature type="signal peptide" evidence="3">
    <location>
        <begin position="1"/>
        <end position="16"/>
    </location>
</feature>
<gene>
    <name evidence="4" type="ORF">CYCCA115_LOCUS2616</name>
</gene>
<accession>A0AAD2CJV4</accession>
<organism evidence="4 5">
    <name type="scientific">Cylindrotheca closterium</name>
    <dbReference type="NCBI Taxonomy" id="2856"/>
    <lineage>
        <taxon>Eukaryota</taxon>
        <taxon>Sar</taxon>
        <taxon>Stramenopiles</taxon>
        <taxon>Ochrophyta</taxon>
        <taxon>Bacillariophyta</taxon>
        <taxon>Bacillariophyceae</taxon>
        <taxon>Bacillariophycidae</taxon>
        <taxon>Bacillariales</taxon>
        <taxon>Bacillariaceae</taxon>
        <taxon>Cylindrotheca</taxon>
    </lineage>
</organism>
<proteinExistence type="predicted"/>
<comment type="caution">
    <text evidence="4">The sequence shown here is derived from an EMBL/GenBank/DDBJ whole genome shotgun (WGS) entry which is preliminary data.</text>
</comment>
<name>A0AAD2CJV4_9STRA</name>
<feature type="compositionally biased region" description="Polar residues" evidence="1">
    <location>
        <begin position="554"/>
        <end position="564"/>
    </location>
</feature>
<evidence type="ECO:0000256" key="3">
    <source>
        <dbReference type="SAM" id="SignalP"/>
    </source>
</evidence>